<evidence type="ECO:0000256" key="1">
    <source>
        <dbReference type="ARBA" id="ARBA00006420"/>
    </source>
</evidence>
<dbReference type="Proteomes" id="UP001472677">
    <property type="component" value="Unassembled WGS sequence"/>
</dbReference>
<dbReference type="Gene3D" id="3.30.300.130">
    <property type="entry name" value="Fe-S cluster assembly (FSCA)"/>
    <property type="match status" value="2"/>
</dbReference>
<comment type="caution">
    <text evidence="4">The sequence shown here is derived from an EMBL/GenBank/DDBJ whole genome shotgun (WGS) entry which is preliminary data.</text>
</comment>
<dbReference type="PANTHER" id="PTHR11178">
    <property type="entry name" value="IRON-SULFUR CLUSTER SCAFFOLD PROTEIN NFU-RELATED"/>
    <property type="match status" value="1"/>
</dbReference>
<sequence length="374" mass="40833">MVKYPHSGWHTKLFIESGVGSISFHLSGGSIAGRQPCFLSGFLNFSTCTLLQPSLVHRVRSCKWHIDRSNIDTSRPVRSVKEGVADSQSPTISLTAKRLLAIHGHVKKMHPNTRHRSSAFKSPLKRRIKEQGSTSLRKGRKIAFQSPIRSESIGLEMQSLAISTPTYCCSAHNPYKPPSFFGARVSLATGRSSWRCVGSRSADLTRRQIVKAVATPNSTLELPLTAENVESVLDEVRPYLIADGGNVALHEIDGNVVRLKLQGACGSCPSSVTTMKLGIERRLMEKMPEIVAVEPVTDEETGLELNEENIEKVLEEIRPYLVGAAGGSLELVAIEEPIVKVRITGPAAGVMTVRVAVTQKLREKFPAIAAVQLL</sequence>
<proteinExistence type="inferred from homology"/>
<dbReference type="EMBL" id="JBBPBM010000011">
    <property type="protein sequence ID" value="KAK8564421.1"/>
    <property type="molecule type" value="Genomic_DNA"/>
</dbReference>
<dbReference type="InterPro" id="IPR001075">
    <property type="entry name" value="NIF_FeS_clus_asmbl_NifU_C"/>
</dbReference>
<evidence type="ECO:0000259" key="3">
    <source>
        <dbReference type="Pfam" id="PF01106"/>
    </source>
</evidence>
<feature type="domain" description="NIF system FeS cluster assembly NifU C-terminal" evidence="3">
    <location>
        <begin position="229"/>
        <end position="294"/>
    </location>
</feature>
<evidence type="ECO:0000313" key="5">
    <source>
        <dbReference type="Proteomes" id="UP001472677"/>
    </source>
</evidence>
<dbReference type="Pfam" id="PF01106">
    <property type="entry name" value="NifU"/>
    <property type="match status" value="2"/>
</dbReference>
<feature type="compositionally biased region" description="Basic residues" evidence="2">
    <location>
        <begin position="110"/>
        <end position="128"/>
    </location>
</feature>
<feature type="region of interest" description="Disordered" evidence="2">
    <location>
        <begin position="110"/>
        <end position="136"/>
    </location>
</feature>
<dbReference type="PANTHER" id="PTHR11178:SF39">
    <property type="entry name" value="NIFU-LIKE PROTEIN 2, CHLOROPLASTIC"/>
    <property type="match status" value="1"/>
</dbReference>
<comment type="similarity">
    <text evidence="1">Belongs to the NifU family.</text>
</comment>
<accession>A0ABR2EUZ0</accession>
<protein>
    <recommendedName>
        <fullName evidence="3">NIF system FeS cluster assembly NifU C-terminal domain-containing protein</fullName>
    </recommendedName>
</protein>
<dbReference type="InterPro" id="IPR034904">
    <property type="entry name" value="FSCA_dom_sf"/>
</dbReference>
<gene>
    <name evidence="4" type="ORF">V6N12_036545</name>
</gene>
<organism evidence="4 5">
    <name type="scientific">Hibiscus sabdariffa</name>
    <name type="common">roselle</name>
    <dbReference type="NCBI Taxonomy" id="183260"/>
    <lineage>
        <taxon>Eukaryota</taxon>
        <taxon>Viridiplantae</taxon>
        <taxon>Streptophyta</taxon>
        <taxon>Embryophyta</taxon>
        <taxon>Tracheophyta</taxon>
        <taxon>Spermatophyta</taxon>
        <taxon>Magnoliopsida</taxon>
        <taxon>eudicotyledons</taxon>
        <taxon>Gunneridae</taxon>
        <taxon>Pentapetalae</taxon>
        <taxon>rosids</taxon>
        <taxon>malvids</taxon>
        <taxon>Malvales</taxon>
        <taxon>Malvaceae</taxon>
        <taxon>Malvoideae</taxon>
        <taxon>Hibiscus</taxon>
    </lineage>
</organism>
<evidence type="ECO:0000256" key="2">
    <source>
        <dbReference type="SAM" id="MobiDB-lite"/>
    </source>
</evidence>
<name>A0ABR2EUZ0_9ROSI</name>
<evidence type="ECO:0000313" key="4">
    <source>
        <dbReference type="EMBL" id="KAK8564421.1"/>
    </source>
</evidence>
<keyword evidence="5" id="KW-1185">Reference proteome</keyword>
<feature type="domain" description="NIF system FeS cluster assembly NifU C-terminal" evidence="3">
    <location>
        <begin position="310"/>
        <end position="371"/>
    </location>
</feature>
<dbReference type="SUPFAM" id="SSF117916">
    <property type="entry name" value="Fe-S cluster assembly (FSCA) domain-like"/>
    <property type="match status" value="2"/>
</dbReference>
<reference evidence="4 5" key="1">
    <citation type="journal article" date="2024" name="G3 (Bethesda)">
        <title>Genome assembly of Hibiscus sabdariffa L. provides insights into metabolisms of medicinal natural products.</title>
        <authorList>
            <person name="Kim T."/>
        </authorList>
    </citation>
    <scope>NUCLEOTIDE SEQUENCE [LARGE SCALE GENOMIC DNA]</scope>
    <source>
        <strain evidence="4">TK-2024</strain>
        <tissue evidence="4">Old leaves</tissue>
    </source>
</reference>